<accession>A2WR46</accession>
<feature type="compositionally biased region" description="Basic and acidic residues" evidence="1">
    <location>
        <begin position="69"/>
        <end position="80"/>
    </location>
</feature>
<gene>
    <name evidence="2" type="ORF">OsI_02332</name>
</gene>
<dbReference type="Gramene" id="BGIOSGA003714-TA">
    <property type="protein sequence ID" value="BGIOSGA003714-PA"/>
    <property type="gene ID" value="BGIOSGA003714"/>
</dbReference>
<dbReference type="AlphaFoldDB" id="A2WR46"/>
<dbReference type="OMA" id="GWADEDY"/>
<organism evidence="2 3">
    <name type="scientific">Oryza sativa subsp. indica</name>
    <name type="common">Rice</name>
    <dbReference type="NCBI Taxonomy" id="39946"/>
    <lineage>
        <taxon>Eukaryota</taxon>
        <taxon>Viridiplantae</taxon>
        <taxon>Streptophyta</taxon>
        <taxon>Embryophyta</taxon>
        <taxon>Tracheophyta</taxon>
        <taxon>Spermatophyta</taxon>
        <taxon>Magnoliopsida</taxon>
        <taxon>Liliopsida</taxon>
        <taxon>Poales</taxon>
        <taxon>Poaceae</taxon>
        <taxon>BOP clade</taxon>
        <taxon>Oryzoideae</taxon>
        <taxon>Oryzeae</taxon>
        <taxon>Oryzinae</taxon>
        <taxon>Oryza</taxon>
        <taxon>Oryza sativa</taxon>
    </lineage>
</organism>
<protein>
    <submittedName>
        <fullName evidence="2">Uncharacterized protein</fullName>
    </submittedName>
</protein>
<proteinExistence type="predicted"/>
<reference evidence="2 3" key="1">
    <citation type="journal article" date="2005" name="PLoS Biol.">
        <title>The genomes of Oryza sativa: a history of duplications.</title>
        <authorList>
            <person name="Yu J."/>
            <person name="Wang J."/>
            <person name="Lin W."/>
            <person name="Li S."/>
            <person name="Li H."/>
            <person name="Zhou J."/>
            <person name="Ni P."/>
            <person name="Dong W."/>
            <person name="Hu S."/>
            <person name="Zeng C."/>
            <person name="Zhang J."/>
            <person name="Zhang Y."/>
            <person name="Li R."/>
            <person name="Xu Z."/>
            <person name="Li S."/>
            <person name="Li X."/>
            <person name="Zheng H."/>
            <person name="Cong L."/>
            <person name="Lin L."/>
            <person name="Yin J."/>
            <person name="Geng J."/>
            <person name="Li G."/>
            <person name="Shi J."/>
            <person name="Liu J."/>
            <person name="Lv H."/>
            <person name="Li J."/>
            <person name="Wang J."/>
            <person name="Deng Y."/>
            <person name="Ran L."/>
            <person name="Shi X."/>
            <person name="Wang X."/>
            <person name="Wu Q."/>
            <person name="Li C."/>
            <person name="Ren X."/>
            <person name="Wang J."/>
            <person name="Wang X."/>
            <person name="Li D."/>
            <person name="Liu D."/>
            <person name="Zhang X."/>
            <person name="Ji Z."/>
            <person name="Zhao W."/>
            <person name="Sun Y."/>
            <person name="Zhang Z."/>
            <person name="Bao J."/>
            <person name="Han Y."/>
            <person name="Dong L."/>
            <person name="Ji J."/>
            <person name="Chen P."/>
            <person name="Wu S."/>
            <person name="Liu J."/>
            <person name="Xiao Y."/>
            <person name="Bu D."/>
            <person name="Tan J."/>
            <person name="Yang L."/>
            <person name="Ye C."/>
            <person name="Zhang J."/>
            <person name="Xu J."/>
            <person name="Zhou Y."/>
            <person name="Yu Y."/>
            <person name="Zhang B."/>
            <person name="Zhuang S."/>
            <person name="Wei H."/>
            <person name="Liu B."/>
            <person name="Lei M."/>
            <person name="Yu H."/>
            <person name="Li Y."/>
            <person name="Xu H."/>
            <person name="Wei S."/>
            <person name="He X."/>
            <person name="Fang L."/>
            <person name="Zhang Z."/>
            <person name="Zhang Y."/>
            <person name="Huang X."/>
            <person name="Su Z."/>
            <person name="Tong W."/>
            <person name="Li J."/>
            <person name="Tong Z."/>
            <person name="Li S."/>
            <person name="Ye J."/>
            <person name="Wang L."/>
            <person name="Fang L."/>
            <person name="Lei T."/>
            <person name="Chen C."/>
            <person name="Chen H."/>
            <person name="Xu Z."/>
            <person name="Li H."/>
            <person name="Huang H."/>
            <person name="Zhang F."/>
            <person name="Xu H."/>
            <person name="Li N."/>
            <person name="Zhao C."/>
            <person name="Li S."/>
            <person name="Dong L."/>
            <person name="Huang Y."/>
            <person name="Li L."/>
            <person name="Xi Y."/>
            <person name="Qi Q."/>
            <person name="Li W."/>
            <person name="Zhang B."/>
            <person name="Hu W."/>
            <person name="Zhang Y."/>
            <person name="Tian X."/>
            <person name="Jiao Y."/>
            <person name="Liang X."/>
            <person name="Jin J."/>
            <person name="Gao L."/>
            <person name="Zheng W."/>
            <person name="Hao B."/>
            <person name="Liu S."/>
            <person name="Wang W."/>
            <person name="Yuan L."/>
            <person name="Cao M."/>
            <person name="McDermott J."/>
            <person name="Samudrala R."/>
            <person name="Wang J."/>
            <person name="Wong G.K."/>
            <person name="Yang H."/>
        </authorList>
    </citation>
    <scope>NUCLEOTIDE SEQUENCE [LARGE SCALE GENOMIC DNA]</scope>
    <source>
        <strain evidence="3">cv. 93-11</strain>
    </source>
</reference>
<name>A2WR46_ORYSI</name>
<keyword evidence="3" id="KW-1185">Reference proteome</keyword>
<dbReference type="Proteomes" id="UP000007015">
    <property type="component" value="Chromosome 1"/>
</dbReference>
<feature type="region of interest" description="Disordered" evidence="1">
    <location>
        <begin position="42"/>
        <end position="113"/>
    </location>
</feature>
<dbReference type="EMBL" id="CM000126">
    <property type="protein sequence ID" value="EAY74442.1"/>
    <property type="molecule type" value="Genomic_DNA"/>
</dbReference>
<dbReference type="HOGENOM" id="CLU_2137618_0_0_1"/>
<evidence type="ECO:0000313" key="2">
    <source>
        <dbReference type="EMBL" id="EAY74442.1"/>
    </source>
</evidence>
<evidence type="ECO:0000313" key="3">
    <source>
        <dbReference type="Proteomes" id="UP000007015"/>
    </source>
</evidence>
<sequence>MHGKAPLGRQLAMAGVEELDKGYTEIMVAYWADIWVLPASAQRSSKQAPGHDREGEKGRRHSSGLSGMEKGRRCQIEKRGPFSPLVGSEVPLGPSGTLAGLSSKERHSNVVEL</sequence>
<evidence type="ECO:0000256" key="1">
    <source>
        <dbReference type="SAM" id="MobiDB-lite"/>
    </source>
</evidence>
<feature type="compositionally biased region" description="Basic and acidic residues" evidence="1">
    <location>
        <begin position="103"/>
        <end position="113"/>
    </location>
</feature>